<dbReference type="AlphaFoldDB" id="A0A1R1YMW0"/>
<evidence type="ECO:0000313" key="2">
    <source>
        <dbReference type="Proteomes" id="UP000187429"/>
    </source>
</evidence>
<name>A0A1R1YMW0_9FUNG</name>
<accession>A0A1R1YMW0</accession>
<sequence length="116" mass="13258">MCVRVGYRLSKLVDYNCDGRQGCPELLLFFEIFINILLEGVKGIKITGKHGGSTNSPKKSNCIFHECRDAKNQVKYGIMRIKSRSGMFFAIMGKPIAQISSHKFLFLVFNNMWNNF</sequence>
<dbReference type="OrthoDB" id="10062389at2759"/>
<gene>
    <name evidence="1" type="ORF">AYI69_g2315</name>
</gene>
<keyword evidence="2" id="KW-1185">Reference proteome</keyword>
<dbReference type="Proteomes" id="UP000187429">
    <property type="component" value="Unassembled WGS sequence"/>
</dbReference>
<reference evidence="2" key="1">
    <citation type="submission" date="2017-01" db="EMBL/GenBank/DDBJ databases">
        <authorList>
            <person name="Wang Y."/>
            <person name="White M."/>
            <person name="Kvist S."/>
            <person name="Moncalvo J.-M."/>
        </authorList>
    </citation>
    <scope>NUCLEOTIDE SEQUENCE [LARGE SCALE GENOMIC DNA]</scope>
    <source>
        <strain evidence="2">ID-206-W2</strain>
    </source>
</reference>
<organism evidence="1 2">
    <name type="scientific">Smittium culicis</name>
    <dbReference type="NCBI Taxonomy" id="133412"/>
    <lineage>
        <taxon>Eukaryota</taxon>
        <taxon>Fungi</taxon>
        <taxon>Fungi incertae sedis</taxon>
        <taxon>Zoopagomycota</taxon>
        <taxon>Kickxellomycotina</taxon>
        <taxon>Harpellomycetes</taxon>
        <taxon>Harpellales</taxon>
        <taxon>Legeriomycetaceae</taxon>
        <taxon>Smittium</taxon>
    </lineage>
</organism>
<evidence type="ECO:0000313" key="1">
    <source>
        <dbReference type="EMBL" id="OMJ28213.1"/>
    </source>
</evidence>
<dbReference type="EMBL" id="LSSM01000678">
    <property type="protein sequence ID" value="OMJ28213.1"/>
    <property type="molecule type" value="Genomic_DNA"/>
</dbReference>
<protein>
    <submittedName>
        <fullName evidence="1">Uncharacterized protein</fullName>
    </submittedName>
</protein>
<comment type="caution">
    <text evidence="1">The sequence shown here is derived from an EMBL/GenBank/DDBJ whole genome shotgun (WGS) entry which is preliminary data.</text>
</comment>
<proteinExistence type="predicted"/>